<comment type="caution">
    <text evidence="2">The sequence shown here is derived from an EMBL/GenBank/DDBJ whole genome shotgun (WGS) entry which is preliminary data.</text>
</comment>
<evidence type="ECO:0000313" key="3">
    <source>
        <dbReference type="Proteomes" id="UP001151760"/>
    </source>
</evidence>
<feature type="transmembrane region" description="Helical" evidence="1">
    <location>
        <begin position="54"/>
        <end position="77"/>
    </location>
</feature>
<keyword evidence="1" id="KW-0472">Membrane</keyword>
<evidence type="ECO:0000313" key="2">
    <source>
        <dbReference type="EMBL" id="GJS80054.1"/>
    </source>
</evidence>
<name>A0ABQ4YQA3_9ASTR</name>
<keyword evidence="1" id="KW-0812">Transmembrane</keyword>
<keyword evidence="1" id="KW-1133">Transmembrane helix</keyword>
<evidence type="ECO:0000256" key="1">
    <source>
        <dbReference type="SAM" id="Phobius"/>
    </source>
</evidence>
<gene>
    <name evidence="2" type="ORF">Tco_0729935</name>
</gene>
<sequence>MTQSGPSKALDEEDADYSEQEFISSEQSDLSLHIDGEDNGASEVCGLNRDGYPYMLWLCAIIMLEINGYNGIIFLMYRPMGRVRFLERCSCGNQMAMLNLCGKLTVPHVKSRALYADTETITKGSLLNSSEGTTDHWMELIEKGNGSDEIVNNRLEILVITASEIRPNFGSNCKRLRSKCPLRVSPVAGNPFGRSFFHGHDPRSKKASWVNWNKVLTAKERGGLGVSSLYVLNRGLMCKWVWRFFAHKSLLWSRVIKAIHGPDGGLITDVRRGF</sequence>
<organism evidence="2 3">
    <name type="scientific">Tanacetum coccineum</name>
    <dbReference type="NCBI Taxonomy" id="301880"/>
    <lineage>
        <taxon>Eukaryota</taxon>
        <taxon>Viridiplantae</taxon>
        <taxon>Streptophyta</taxon>
        <taxon>Embryophyta</taxon>
        <taxon>Tracheophyta</taxon>
        <taxon>Spermatophyta</taxon>
        <taxon>Magnoliopsida</taxon>
        <taxon>eudicotyledons</taxon>
        <taxon>Gunneridae</taxon>
        <taxon>Pentapetalae</taxon>
        <taxon>asterids</taxon>
        <taxon>campanulids</taxon>
        <taxon>Asterales</taxon>
        <taxon>Asteraceae</taxon>
        <taxon>Asteroideae</taxon>
        <taxon>Anthemideae</taxon>
        <taxon>Anthemidinae</taxon>
        <taxon>Tanacetum</taxon>
    </lineage>
</organism>
<dbReference type="EMBL" id="BQNB010010643">
    <property type="protein sequence ID" value="GJS80054.1"/>
    <property type="molecule type" value="Genomic_DNA"/>
</dbReference>
<dbReference type="Proteomes" id="UP001151760">
    <property type="component" value="Unassembled WGS sequence"/>
</dbReference>
<accession>A0ABQ4YQA3</accession>
<proteinExistence type="predicted"/>
<reference evidence="2" key="2">
    <citation type="submission" date="2022-01" db="EMBL/GenBank/DDBJ databases">
        <authorList>
            <person name="Yamashiro T."/>
            <person name="Shiraishi A."/>
            <person name="Satake H."/>
            <person name="Nakayama K."/>
        </authorList>
    </citation>
    <scope>NUCLEOTIDE SEQUENCE</scope>
</reference>
<protein>
    <submittedName>
        <fullName evidence="2">Uncharacterized protein</fullName>
    </submittedName>
</protein>
<reference evidence="2" key="1">
    <citation type="journal article" date="2022" name="Int. J. Mol. Sci.">
        <title>Draft Genome of Tanacetum Coccineum: Genomic Comparison of Closely Related Tanacetum-Family Plants.</title>
        <authorList>
            <person name="Yamashiro T."/>
            <person name="Shiraishi A."/>
            <person name="Nakayama K."/>
            <person name="Satake H."/>
        </authorList>
    </citation>
    <scope>NUCLEOTIDE SEQUENCE</scope>
</reference>
<keyword evidence="3" id="KW-1185">Reference proteome</keyword>